<dbReference type="Pfam" id="PF19289">
    <property type="entry name" value="PmbA_TldD_3rd"/>
    <property type="match status" value="1"/>
</dbReference>
<keyword evidence="4" id="KW-1185">Reference proteome</keyword>
<dbReference type="EMBL" id="PYAX01000029">
    <property type="protein sequence ID" value="PSL44111.1"/>
    <property type="molecule type" value="Genomic_DNA"/>
</dbReference>
<dbReference type="InterPro" id="IPR035068">
    <property type="entry name" value="TldD/PmbA_N"/>
</dbReference>
<protein>
    <submittedName>
        <fullName evidence="3">Putative Zn-dependent protease</fullName>
    </submittedName>
</protein>
<keyword evidence="3" id="KW-0645">Protease</keyword>
<feature type="region of interest" description="Disordered" evidence="1">
    <location>
        <begin position="82"/>
        <end position="112"/>
    </location>
</feature>
<reference evidence="3 4" key="1">
    <citation type="submission" date="2018-03" db="EMBL/GenBank/DDBJ databases">
        <title>Genomic Encyclopedia of Type Strains, Phase III (KMG-III): the genomes of soil and plant-associated and newly described type strains.</title>
        <authorList>
            <person name="Whitman W."/>
        </authorList>
    </citation>
    <scope>NUCLEOTIDE SEQUENCE [LARGE SCALE GENOMIC DNA]</scope>
    <source>
        <strain evidence="3 4">CGMCC 4.7097</strain>
    </source>
</reference>
<evidence type="ECO:0000259" key="2">
    <source>
        <dbReference type="Pfam" id="PF19289"/>
    </source>
</evidence>
<dbReference type="PANTHER" id="PTHR43666:SF1">
    <property type="entry name" value="CONSERVED PROTEIN"/>
    <property type="match status" value="1"/>
</dbReference>
<dbReference type="SUPFAM" id="SSF111283">
    <property type="entry name" value="Putative modulator of DNA gyrase, PmbA/TldD"/>
    <property type="match status" value="1"/>
</dbReference>
<organism evidence="3 4">
    <name type="scientific">Saccharothrix carnea</name>
    <dbReference type="NCBI Taxonomy" id="1280637"/>
    <lineage>
        <taxon>Bacteria</taxon>
        <taxon>Bacillati</taxon>
        <taxon>Actinomycetota</taxon>
        <taxon>Actinomycetes</taxon>
        <taxon>Pseudonocardiales</taxon>
        <taxon>Pseudonocardiaceae</taxon>
        <taxon>Saccharothrix</taxon>
    </lineage>
</organism>
<feature type="compositionally biased region" description="Low complexity" evidence="1">
    <location>
        <begin position="82"/>
        <end position="93"/>
    </location>
</feature>
<dbReference type="Gene3D" id="3.30.2290.10">
    <property type="entry name" value="PmbA/TldD superfamily"/>
    <property type="match status" value="1"/>
</dbReference>
<gene>
    <name evidence="3" type="ORF">B0I31_12923</name>
</gene>
<dbReference type="GO" id="GO:0008237">
    <property type="term" value="F:metallopeptidase activity"/>
    <property type="evidence" value="ECO:0007669"/>
    <property type="project" value="InterPro"/>
</dbReference>
<evidence type="ECO:0000313" key="3">
    <source>
        <dbReference type="EMBL" id="PSL44111.1"/>
    </source>
</evidence>
<sequence>MVTPQEIAESALAGRGDRIAIVDETSTAHLRWAGNAVIGNGVVHSRTLTVIESVPGAGIGVVSREGALDRDAVRSAVAEARATASRAAPAPDAHPLPTAAERHWSRPPTGTSSAALAGVVGQLAEVFDRARARGESASGYAEHEVRTTYLASSSGLRLCHAQPGGVLDLTVHRADHTASGWAGADLADPAEADLLAGYTGIAARLDAPRHHVDLSPGRYEVILAPSCVADLMIHLHGAADLQEALAGGTVFSGPDGGTRLGERLAEAHLTLASDPAAPGLDCLPFTVVRAPGPGASCFDNGTPLRRTEWISDGTLANLVGTRHAARSTGLPCTPRIGNLVLSGRATDRTLDDLVAGTDHGLLVTSLWYLREVDPARLLLTGVTRDGVHVVKGGEVVGTAHDFRFDESPVELLARVVEIGRPEPTLPREWGDREYRTAMPALRVEDFTLSSAGTGV</sequence>
<proteinExistence type="predicted"/>
<comment type="caution">
    <text evidence="3">The sequence shown here is derived from an EMBL/GenBank/DDBJ whole genome shotgun (WGS) entry which is preliminary data.</text>
</comment>
<dbReference type="GO" id="GO:0006508">
    <property type="term" value="P:proteolysis"/>
    <property type="evidence" value="ECO:0007669"/>
    <property type="project" value="UniProtKB-KW"/>
</dbReference>
<evidence type="ECO:0000313" key="4">
    <source>
        <dbReference type="Proteomes" id="UP000241118"/>
    </source>
</evidence>
<dbReference type="InterPro" id="IPR036059">
    <property type="entry name" value="TldD/PmbA_sf"/>
</dbReference>
<dbReference type="OrthoDB" id="9763230at2"/>
<feature type="domain" description="Metalloprotease TldD/E C-terminal" evidence="2">
    <location>
        <begin position="216"/>
        <end position="449"/>
    </location>
</feature>
<dbReference type="PANTHER" id="PTHR43666">
    <property type="entry name" value="TLDD PROTEIN"/>
    <property type="match status" value="1"/>
</dbReference>
<dbReference type="Proteomes" id="UP000241118">
    <property type="component" value="Unassembled WGS sequence"/>
</dbReference>
<dbReference type="RefSeq" id="WP_106620428.1">
    <property type="nucleotide sequence ID" value="NZ_PYAX01000029.1"/>
</dbReference>
<accession>A0A2P8HDA4</accession>
<dbReference type="AlphaFoldDB" id="A0A2P8HDA4"/>
<keyword evidence="3" id="KW-0378">Hydrolase</keyword>
<dbReference type="InterPro" id="IPR045569">
    <property type="entry name" value="Metalloprtase-TldD/E_C"/>
</dbReference>
<name>A0A2P8HDA4_SACCR</name>
<evidence type="ECO:0000256" key="1">
    <source>
        <dbReference type="SAM" id="MobiDB-lite"/>
    </source>
</evidence>